<keyword evidence="4" id="KW-0694">RNA-binding</keyword>
<feature type="domain" description="Helicase ATP-binding" evidence="5">
    <location>
        <begin position="39"/>
        <end position="161"/>
    </location>
</feature>
<dbReference type="GO" id="GO:0003724">
    <property type="term" value="F:RNA helicase activity"/>
    <property type="evidence" value="ECO:0007669"/>
    <property type="project" value="UniProtKB-EC"/>
</dbReference>
<keyword evidence="3 4" id="KW-0067">ATP-binding</keyword>
<dbReference type="InterPro" id="IPR011545">
    <property type="entry name" value="DEAD/DEAH_box_helicase_dom"/>
</dbReference>
<reference evidence="6 7" key="1">
    <citation type="journal article" date="2010" name="Cell">
        <title>The genome of Naegleria gruberi illuminates early eukaryotic versatility.</title>
        <authorList>
            <person name="Fritz-Laylin L.K."/>
            <person name="Prochnik S.E."/>
            <person name="Ginger M.L."/>
            <person name="Dacks J.B."/>
            <person name="Carpenter M.L."/>
            <person name="Field M.C."/>
            <person name="Kuo A."/>
            <person name="Paredez A."/>
            <person name="Chapman J."/>
            <person name="Pham J."/>
            <person name="Shu S."/>
            <person name="Neupane R."/>
            <person name="Cipriano M."/>
            <person name="Mancuso J."/>
            <person name="Tu H."/>
            <person name="Salamov A."/>
            <person name="Lindquist E."/>
            <person name="Shapiro H."/>
            <person name="Lucas S."/>
            <person name="Grigoriev I.V."/>
            <person name="Cande W.Z."/>
            <person name="Fulton C."/>
            <person name="Rokhsar D.S."/>
            <person name="Dawson S.C."/>
        </authorList>
    </citation>
    <scope>NUCLEOTIDE SEQUENCE [LARGE SCALE GENOMIC DNA]</scope>
    <source>
        <strain evidence="6 7">NEG-M</strain>
    </source>
</reference>
<gene>
    <name evidence="6" type="ORF">NAEGRDRAFT_72139</name>
</gene>
<comment type="function">
    <text evidence="4">RNA helicase.</text>
</comment>
<dbReference type="PANTHER" id="PTHR24031">
    <property type="entry name" value="RNA HELICASE"/>
    <property type="match status" value="1"/>
</dbReference>
<comment type="catalytic activity">
    <reaction evidence="4">
        <text>ATP + H2O = ADP + phosphate + H(+)</text>
        <dbReference type="Rhea" id="RHEA:13065"/>
        <dbReference type="ChEBI" id="CHEBI:15377"/>
        <dbReference type="ChEBI" id="CHEBI:15378"/>
        <dbReference type="ChEBI" id="CHEBI:30616"/>
        <dbReference type="ChEBI" id="CHEBI:43474"/>
        <dbReference type="ChEBI" id="CHEBI:456216"/>
        <dbReference type="EC" id="3.6.4.13"/>
    </reaction>
</comment>
<dbReference type="GO" id="GO:0003723">
    <property type="term" value="F:RNA binding"/>
    <property type="evidence" value="ECO:0007669"/>
    <property type="project" value="UniProtKB-UniRule"/>
</dbReference>
<dbReference type="PROSITE" id="PS51192">
    <property type="entry name" value="HELICASE_ATP_BIND_1"/>
    <property type="match status" value="1"/>
</dbReference>
<dbReference type="EMBL" id="GG738895">
    <property type="protein sequence ID" value="EFC40005.1"/>
    <property type="molecule type" value="Genomic_DNA"/>
</dbReference>
<name>D2VT16_NAEGR</name>
<evidence type="ECO:0000256" key="2">
    <source>
        <dbReference type="ARBA" id="ARBA00022801"/>
    </source>
</evidence>
<dbReference type="InterPro" id="IPR027417">
    <property type="entry name" value="P-loop_NTPase"/>
</dbReference>
<comment type="similarity">
    <text evidence="4">Belongs to the DEAD box helicase family.</text>
</comment>
<comment type="domain">
    <text evidence="4">The Q motif is unique to and characteristic of the DEAD box family of RNA helicases and controls ATP binding and hydrolysis.</text>
</comment>
<keyword evidence="2 4" id="KW-0378">Hydrolase</keyword>
<dbReference type="eggNOG" id="KOG0327">
    <property type="taxonomic scope" value="Eukaryota"/>
</dbReference>
<dbReference type="VEuPathDB" id="AmoebaDB:NAEGRDRAFT_72139"/>
<dbReference type="OrthoDB" id="10265785at2759"/>
<protein>
    <recommendedName>
        <fullName evidence="4">ATP-dependent RNA helicase</fullName>
        <ecNumber evidence="4">3.6.4.13</ecNumber>
    </recommendedName>
</protein>
<evidence type="ECO:0000259" key="5">
    <source>
        <dbReference type="PROSITE" id="PS51192"/>
    </source>
</evidence>
<organism evidence="7">
    <name type="scientific">Naegleria gruberi</name>
    <name type="common">Amoeba</name>
    <dbReference type="NCBI Taxonomy" id="5762"/>
    <lineage>
        <taxon>Eukaryota</taxon>
        <taxon>Discoba</taxon>
        <taxon>Heterolobosea</taxon>
        <taxon>Tetramitia</taxon>
        <taxon>Eutetramitia</taxon>
        <taxon>Vahlkampfiidae</taxon>
        <taxon>Naegleria</taxon>
    </lineage>
</organism>
<dbReference type="InterPro" id="IPR014001">
    <property type="entry name" value="Helicase_ATP-bd"/>
</dbReference>
<dbReference type="KEGG" id="ngr:NAEGRDRAFT_72139"/>
<dbReference type="Pfam" id="PF00270">
    <property type="entry name" value="DEAD"/>
    <property type="match status" value="1"/>
</dbReference>
<keyword evidence="4" id="KW-0347">Helicase</keyword>
<dbReference type="SMART" id="SM00487">
    <property type="entry name" value="DEXDc"/>
    <property type="match status" value="1"/>
</dbReference>
<dbReference type="OMA" id="YLCEYAL"/>
<dbReference type="SUPFAM" id="SSF52540">
    <property type="entry name" value="P-loop containing nucleoside triphosphate hydrolases"/>
    <property type="match status" value="1"/>
</dbReference>
<dbReference type="STRING" id="5762.D2VT16"/>
<evidence type="ECO:0000313" key="6">
    <source>
        <dbReference type="EMBL" id="EFC40005.1"/>
    </source>
</evidence>
<dbReference type="GO" id="GO:0005524">
    <property type="term" value="F:ATP binding"/>
    <property type="evidence" value="ECO:0007669"/>
    <property type="project" value="UniProtKB-UniRule"/>
</dbReference>
<keyword evidence="1 4" id="KW-0547">Nucleotide-binding</keyword>
<sequence>MKKVDSFQDLELREDLLRGVYGYGLKQLSEIQTKCIMPIISSEPPLDVVCISSSGTGKKTAFSIALLQRIDLDHQAYSKGAPQALVITPTREMSQVISNHIKKLAHYLDVKVLPFHGGVSTKETIQALNEIQHVVVGTNKLMDLIRFKVLNLKYLKLIIIDRTGCDWLDMYDQQILRIINASNKFNLQICVFGDSRNIGSIEQYLKDPIYCELE</sequence>
<evidence type="ECO:0000256" key="4">
    <source>
        <dbReference type="RuleBase" id="RU365068"/>
    </source>
</evidence>
<dbReference type="EC" id="3.6.4.13" evidence="4"/>
<accession>D2VT16</accession>
<dbReference type="GO" id="GO:0016787">
    <property type="term" value="F:hydrolase activity"/>
    <property type="evidence" value="ECO:0007669"/>
    <property type="project" value="UniProtKB-KW"/>
</dbReference>
<dbReference type="RefSeq" id="XP_002672749.1">
    <property type="nucleotide sequence ID" value="XM_002672703.1"/>
</dbReference>
<evidence type="ECO:0000256" key="1">
    <source>
        <dbReference type="ARBA" id="ARBA00022741"/>
    </source>
</evidence>
<dbReference type="AlphaFoldDB" id="D2VT16"/>
<evidence type="ECO:0000313" key="7">
    <source>
        <dbReference type="Proteomes" id="UP000006671"/>
    </source>
</evidence>
<evidence type="ECO:0000256" key="3">
    <source>
        <dbReference type="ARBA" id="ARBA00022840"/>
    </source>
</evidence>
<dbReference type="Gene3D" id="3.40.50.300">
    <property type="entry name" value="P-loop containing nucleotide triphosphate hydrolases"/>
    <property type="match status" value="1"/>
</dbReference>
<keyword evidence="7" id="KW-1185">Reference proteome</keyword>
<dbReference type="Proteomes" id="UP000006671">
    <property type="component" value="Unassembled WGS sequence"/>
</dbReference>
<dbReference type="InParanoid" id="D2VT16"/>
<proteinExistence type="inferred from homology"/>
<dbReference type="GeneID" id="8850990"/>